<evidence type="ECO:0000313" key="3">
    <source>
        <dbReference type="Proteomes" id="UP000295131"/>
    </source>
</evidence>
<dbReference type="Proteomes" id="UP000295131">
    <property type="component" value="Unassembled WGS sequence"/>
</dbReference>
<dbReference type="InterPro" id="IPR045519">
    <property type="entry name" value="DUF6476"/>
</dbReference>
<proteinExistence type="predicted"/>
<keyword evidence="3" id="KW-1185">Reference proteome</keyword>
<dbReference type="Pfam" id="PF20082">
    <property type="entry name" value="DUF6476"/>
    <property type="match status" value="1"/>
</dbReference>
<protein>
    <recommendedName>
        <fullName evidence="4">Fimbrial protein</fullName>
    </recommendedName>
</protein>
<sequence>MTRPMTDELEEKPLDPEMEKVRRKMVRLLAVSIGIMFVGVMAVLAAIVYKFTRPAEDVAAVPAASGNAPAAPSSTPLVDRIDLPPGFEVVSMSVDGDRIAFFGTANGASQVLVYDASSGTRLGTIEVGR</sequence>
<comment type="caution">
    <text evidence="2">The sequence shown here is derived from an EMBL/GenBank/DDBJ whole genome shotgun (WGS) entry which is preliminary data.</text>
</comment>
<dbReference type="OrthoDB" id="7869382at2"/>
<keyword evidence="1" id="KW-1133">Transmembrane helix</keyword>
<name>A0A4R5PJS9_9HYPH</name>
<accession>A0A4R5PJS9</accession>
<evidence type="ECO:0000256" key="1">
    <source>
        <dbReference type="SAM" id="Phobius"/>
    </source>
</evidence>
<keyword evidence="1" id="KW-0812">Transmembrane</keyword>
<evidence type="ECO:0008006" key="4">
    <source>
        <dbReference type="Google" id="ProtNLM"/>
    </source>
</evidence>
<reference evidence="2 3" key="1">
    <citation type="journal article" date="2013" name="Int. J. Syst. Evol. Microbiol.">
        <title>Hoeflea suaedae sp. nov., an endophytic bacterium isolated from the root of the halophyte Suaeda maritima.</title>
        <authorList>
            <person name="Chung E.J."/>
            <person name="Park J.A."/>
            <person name="Pramanik P."/>
            <person name="Bibi F."/>
            <person name="Jeon C.O."/>
            <person name="Chung Y.R."/>
        </authorList>
    </citation>
    <scope>NUCLEOTIDE SEQUENCE [LARGE SCALE GENOMIC DNA]</scope>
    <source>
        <strain evidence="2 3">YC6898</strain>
    </source>
</reference>
<feature type="transmembrane region" description="Helical" evidence="1">
    <location>
        <begin position="28"/>
        <end position="49"/>
    </location>
</feature>
<dbReference type="EMBL" id="SMSI01000003">
    <property type="protein sequence ID" value="TDH35144.1"/>
    <property type="molecule type" value="Genomic_DNA"/>
</dbReference>
<keyword evidence="1" id="KW-0472">Membrane</keyword>
<dbReference type="RefSeq" id="WP_133285429.1">
    <property type="nucleotide sequence ID" value="NZ_SMSI01000003.1"/>
</dbReference>
<gene>
    <name evidence="2" type="ORF">E2A64_15665</name>
</gene>
<organism evidence="2 3">
    <name type="scientific">Pseudohoeflea suaedae</name>
    <dbReference type="NCBI Taxonomy" id="877384"/>
    <lineage>
        <taxon>Bacteria</taxon>
        <taxon>Pseudomonadati</taxon>
        <taxon>Pseudomonadota</taxon>
        <taxon>Alphaproteobacteria</taxon>
        <taxon>Hyphomicrobiales</taxon>
        <taxon>Rhizobiaceae</taxon>
        <taxon>Pseudohoeflea</taxon>
    </lineage>
</organism>
<dbReference type="AlphaFoldDB" id="A0A4R5PJS9"/>
<evidence type="ECO:0000313" key="2">
    <source>
        <dbReference type="EMBL" id="TDH35144.1"/>
    </source>
</evidence>